<evidence type="ECO:0000313" key="2">
    <source>
        <dbReference type="Proteomes" id="UP000014680"/>
    </source>
</evidence>
<accession>A0A0A1U915</accession>
<dbReference type="OrthoDB" id="26876at2759"/>
<dbReference type="OMA" id="SSHQFAN"/>
<keyword evidence="2" id="KW-1185">Reference proteome</keyword>
<dbReference type="VEuPathDB" id="AmoebaDB:EIN_153790"/>
<dbReference type="Proteomes" id="UP000014680">
    <property type="component" value="Unassembled WGS sequence"/>
</dbReference>
<dbReference type="RefSeq" id="XP_004258113.1">
    <property type="nucleotide sequence ID" value="XM_004258065.1"/>
</dbReference>
<reference evidence="1 2" key="1">
    <citation type="submission" date="2012-10" db="EMBL/GenBank/DDBJ databases">
        <authorList>
            <person name="Zafar N."/>
            <person name="Inman J."/>
            <person name="Hall N."/>
            <person name="Lorenzi H."/>
            <person name="Caler E."/>
        </authorList>
    </citation>
    <scope>NUCLEOTIDE SEQUENCE [LARGE SCALE GENOMIC DNA]</scope>
    <source>
        <strain evidence="1 2">IP1</strain>
    </source>
</reference>
<sequence>MKQARQIVIENSTLPPLCQSDFSSLEYVSDEWFEKKSDLIVQYVRALPESVIEPVLALITRMHATSHFRGEGQNLLKTLAIPRLTRVGCSKETLTRVLAMMDLGIIVGTNAAKIIEIAWTVGIEEGVLATSKVKGDLFEKISSHQFANENEKERAFLQGLRCGDLTMERITSYLSELNNKKKAEAPRGSWEEKKDLITKIERVEEVIRIVILRYGFGITPFVSEFMNIILGHLSLANFITVGTVAIILSNLELLYDQVKGSLNGYASLLLPLFLQYVQNNISSEQHIPTLLQVKILATHIKEEAMPFISKEDVECLGKLLSLFD</sequence>
<protein>
    <submittedName>
        <fullName evidence="1">Uncharacterized protein</fullName>
    </submittedName>
</protein>
<proteinExistence type="predicted"/>
<evidence type="ECO:0000313" key="1">
    <source>
        <dbReference type="EMBL" id="ELP91342.1"/>
    </source>
</evidence>
<dbReference type="AlphaFoldDB" id="A0A0A1U915"/>
<name>A0A0A1U915_ENTIV</name>
<gene>
    <name evidence="1" type="ORF">EIN_153790</name>
</gene>
<organism evidence="1 2">
    <name type="scientific">Entamoeba invadens IP1</name>
    <dbReference type="NCBI Taxonomy" id="370355"/>
    <lineage>
        <taxon>Eukaryota</taxon>
        <taxon>Amoebozoa</taxon>
        <taxon>Evosea</taxon>
        <taxon>Archamoebae</taxon>
        <taxon>Mastigamoebida</taxon>
        <taxon>Entamoebidae</taxon>
        <taxon>Entamoeba</taxon>
    </lineage>
</organism>
<dbReference type="GeneID" id="14890233"/>
<dbReference type="KEGG" id="eiv:EIN_153790"/>
<dbReference type="EMBL" id="KB206474">
    <property type="protein sequence ID" value="ELP91342.1"/>
    <property type="molecule type" value="Genomic_DNA"/>
</dbReference>